<proteinExistence type="predicted"/>
<organism evidence="1 2">
    <name type="scientific">SAR92 bacterium BACL26 MAG-121220-bin70</name>
    <dbReference type="NCBI Taxonomy" id="1655626"/>
    <lineage>
        <taxon>Bacteria</taxon>
        <taxon>Pseudomonadati</taxon>
        <taxon>Pseudomonadota</taxon>
        <taxon>Gammaproteobacteria</taxon>
        <taxon>Cellvibrionales</taxon>
        <taxon>Porticoccaceae</taxon>
        <taxon>SAR92 clade</taxon>
    </lineage>
</organism>
<protein>
    <submittedName>
        <fullName evidence="1">Sarcosine oxidase subunit delta</fullName>
    </submittedName>
</protein>
<dbReference type="GO" id="GO:0046653">
    <property type="term" value="P:tetrahydrofolate metabolic process"/>
    <property type="evidence" value="ECO:0007669"/>
    <property type="project" value="InterPro"/>
</dbReference>
<gene>
    <name evidence="1" type="ORF">ABS24_02125</name>
</gene>
<dbReference type="EMBL" id="LICA01000196">
    <property type="protein sequence ID" value="KRO93918.1"/>
    <property type="molecule type" value="Genomic_DNA"/>
</dbReference>
<dbReference type="InterPro" id="IPR038561">
    <property type="entry name" value="SoxD_sf"/>
</dbReference>
<comment type="caution">
    <text evidence="1">The sequence shown here is derived from an EMBL/GenBank/DDBJ whole genome shotgun (WGS) entry which is preliminary data.</text>
</comment>
<dbReference type="AlphaFoldDB" id="A0A0R2U445"/>
<evidence type="ECO:0000313" key="2">
    <source>
        <dbReference type="Proteomes" id="UP000051213"/>
    </source>
</evidence>
<dbReference type="Gene3D" id="3.30.2270.10">
    <property type="entry name" value="Folate-binding superfamily"/>
    <property type="match status" value="1"/>
</dbReference>
<dbReference type="GO" id="GO:0008115">
    <property type="term" value="F:sarcosine oxidase activity"/>
    <property type="evidence" value="ECO:0007669"/>
    <property type="project" value="InterPro"/>
</dbReference>
<evidence type="ECO:0000313" key="1">
    <source>
        <dbReference type="EMBL" id="KRO93918.1"/>
    </source>
</evidence>
<name>A0A0R2U445_9GAMM</name>
<reference evidence="1 2" key="1">
    <citation type="submission" date="2015-10" db="EMBL/GenBank/DDBJ databases">
        <title>Metagenome-Assembled Genomes uncover a global brackish microbiome.</title>
        <authorList>
            <person name="Hugerth L.W."/>
            <person name="Larsson J."/>
            <person name="Alneberg J."/>
            <person name="Lindh M.V."/>
            <person name="Legrand C."/>
            <person name="Pinhassi J."/>
            <person name="Andersson A.F."/>
        </authorList>
    </citation>
    <scope>NUCLEOTIDE SEQUENCE [LARGE SCALE GENOMIC DNA]</scope>
    <source>
        <strain evidence="1">BACL26 MAG-121220-bin70</strain>
    </source>
</reference>
<accession>A0A0R2U445</accession>
<dbReference type="Proteomes" id="UP000051213">
    <property type="component" value="Unassembled WGS sequence"/>
</dbReference>
<dbReference type="InterPro" id="IPR006279">
    <property type="entry name" value="SoxD"/>
</dbReference>
<dbReference type="Pfam" id="PF04267">
    <property type="entry name" value="SoxD"/>
    <property type="match status" value="1"/>
</dbReference>
<sequence>MLLIYCPNCLEHREEEEFSYGGEAHIARPLNPETLSDTQWADYLFFRKNPRGIHHEMWYHATGCRRYFNATRNTVTYEILETYQVGTQPQITGTDA</sequence>
<dbReference type="NCBIfam" id="TIGR01374">
    <property type="entry name" value="soxD"/>
    <property type="match status" value="1"/>
</dbReference>